<evidence type="ECO:0000313" key="5">
    <source>
        <dbReference type="Proteomes" id="UP001159428"/>
    </source>
</evidence>
<keyword evidence="5" id="KW-1185">Reference proteome</keyword>
<dbReference type="PROSITE" id="PS01031">
    <property type="entry name" value="SHSP"/>
    <property type="match status" value="1"/>
</dbReference>
<dbReference type="GO" id="GO:0051082">
    <property type="term" value="F:unfolded protein binding"/>
    <property type="evidence" value="ECO:0007669"/>
    <property type="project" value="TreeGrafter"/>
</dbReference>
<evidence type="ECO:0000313" key="4">
    <source>
        <dbReference type="EMBL" id="CAH3038935.1"/>
    </source>
</evidence>
<evidence type="ECO:0000259" key="3">
    <source>
        <dbReference type="PROSITE" id="PS01031"/>
    </source>
</evidence>
<sequence length="290" mass="34006">DLTNSSSHSVILELPDSPSRSRDIEFLVKHRDALWHRNNFLDFVNWDPFEDDPLEMAFFHNQDPYFPRIHRTIGASHRPVSYPLVKRNDEDVFKLVLDVNGFDPNELSLKLAGRELLIKGAHSCNRKTQISCFQRTSCWRRTLPDDVDLKSIRAKLSQPTILEIEAKKLKENERDVRIDCLDSLGDQSQRKSKTNSRFDEMRSIQRRDDNVKTFQEMDEATVEVVPDDNVESDSQTVFQLSFERNPRLIWFCLTTLYDWSRNLVPPQPMRLNTNVNPDLDSFSRVYYSLL</sequence>
<dbReference type="InterPro" id="IPR002068">
    <property type="entry name" value="A-crystallin/Hsp20_dom"/>
</dbReference>
<dbReference type="SUPFAM" id="SSF49764">
    <property type="entry name" value="HSP20-like chaperones"/>
    <property type="match status" value="1"/>
</dbReference>
<dbReference type="GO" id="GO:0005737">
    <property type="term" value="C:cytoplasm"/>
    <property type="evidence" value="ECO:0007669"/>
    <property type="project" value="TreeGrafter"/>
</dbReference>
<dbReference type="PANTHER" id="PTHR45640:SF26">
    <property type="entry name" value="RE23625P"/>
    <property type="match status" value="1"/>
</dbReference>
<organism evidence="4 5">
    <name type="scientific">Pocillopora meandrina</name>
    <dbReference type="NCBI Taxonomy" id="46732"/>
    <lineage>
        <taxon>Eukaryota</taxon>
        <taxon>Metazoa</taxon>
        <taxon>Cnidaria</taxon>
        <taxon>Anthozoa</taxon>
        <taxon>Hexacorallia</taxon>
        <taxon>Scleractinia</taxon>
        <taxon>Astrocoeniina</taxon>
        <taxon>Pocilloporidae</taxon>
        <taxon>Pocillopora</taxon>
    </lineage>
</organism>
<dbReference type="Pfam" id="PF00011">
    <property type="entry name" value="HSP20"/>
    <property type="match status" value="1"/>
</dbReference>
<comment type="caution">
    <text evidence="4">The sequence shown here is derived from an EMBL/GenBank/DDBJ whole genome shotgun (WGS) entry which is preliminary data.</text>
</comment>
<feature type="non-terminal residue" evidence="4">
    <location>
        <position position="1"/>
    </location>
</feature>
<dbReference type="GO" id="GO:0009408">
    <property type="term" value="P:response to heat"/>
    <property type="evidence" value="ECO:0007669"/>
    <property type="project" value="TreeGrafter"/>
</dbReference>
<protein>
    <recommendedName>
        <fullName evidence="3">SHSP domain-containing protein</fullName>
    </recommendedName>
</protein>
<dbReference type="CDD" id="cd06526">
    <property type="entry name" value="metazoan_ACD"/>
    <property type="match status" value="1"/>
</dbReference>
<evidence type="ECO:0000256" key="2">
    <source>
        <dbReference type="RuleBase" id="RU003616"/>
    </source>
</evidence>
<dbReference type="PANTHER" id="PTHR45640">
    <property type="entry name" value="HEAT SHOCK PROTEIN HSP-12.2-RELATED"/>
    <property type="match status" value="1"/>
</dbReference>
<name>A0AAU9VVG1_9CNID</name>
<evidence type="ECO:0000256" key="1">
    <source>
        <dbReference type="PROSITE-ProRule" id="PRU00285"/>
    </source>
</evidence>
<proteinExistence type="inferred from homology"/>
<dbReference type="InterPro" id="IPR001436">
    <property type="entry name" value="Alpha-crystallin/sHSP_animal"/>
</dbReference>
<comment type="similarity">
    <text evidence="1 2">Belongs to the small heat shock protein (HSP20) family.</text>
</comment>
<dbReference type="Proteomes" id="UP001159428">
    <property type="component" value="Unassembled WGS sequence"/>
</dbReference>
<dbReference type="GO" id="GO:0005634">
    <property type="term" value="C:nucleus"/>
    <property type="evidence" value="ECO:0007669"/>
    <property type="project" value="TreeGrafter"/>
</dbReference>
<dbReference type="AlphaFoldDB" id="A0AAU9VVG1"/>
<reference evidence="4 5" key="1">
    <citation type="submission" date="2022-05" db="EMBL/GenBank/DDBJ databases">
        <authorList>
            <consortium name="Genoscope - CEA"/>
            <person name="William W."/>
        </authorList>
    </citation>
    <scope>NUCLEOTIDE SEQUENCE [LARGE SCALE GENOMIC DNA]</scope>
</reference>
<feature type="non-terminal residue" evidence="4">
    <location>
        <position position="290"/>
    </location>
</feature>
<feature type="domain" description="SHSP" evidence="3">
    <location>
        <begin position="75"/>
        <end position="181"/>
    </location>
</feature>
<dbReference type="EMBL" id="CALNXJ010000004">
    <property type="protein sequence ID" value="CAH3038935.1"/>
    <property type="molecule type" value="Genomic_DNA"/>
</dbReference>
<dbReference type="GO" id="GO:0042026">
    <property type="term" value="P:protein refolding"/>
    <property type="evidence" value="ECO:0007669"/>
    <property type="project" value="TreeGrafter"/>
</dbReference>
<gene>
    <name evidence="4" type="ORF">PMEA_00022004</name>
</gene>
<dbReference type="Gene3D" id="2.60.40.790">
    <property type="match status" value="1"/>
</dbReference>
<dbReference type="InterPro" id="IPR008978">
    <property type="entry name" value="HSP20-like_chaperone"/>
</dbReference>
<accession>A0AAU9VVG1</accession>